<dbReference type="STRING" id="745820.SAMN04488053_105110"/>
<dbReference type="AlphaFoldDB" id="A0A1H0FVM2"/>
<evidence type="ECO:0000313" key="1">
    <source>
        <dbReference type="EMBL" id="SDN98644.1"/>
    </source>
</evidence>
<accession>A0A1H0FVM2</accession>
<evidence type="ECO:0000313" key="2">
    <source>
        <dbReference type="Proteomes" id="UP000198778"/>
    </source>
</evidence>
<sequence>MLQTVVLYAKPKRFPLRELGSFRLFLFEFERKAVRCVRFFVDHHKQRIHRKVCAGDSCDFNDSPAEKREFTDSKSYVTDLEEKKGYSKCSHCETFSLAID</sequence>
<organism evidence="1 2">
    <name type="scientific">Alkalicoccus daliensis</name>
    <dbReference type="NCBI Taxonomy" id="745820"/>
    <lineage>
        <taxon>Bacteria</taxon>
        <taxon>Bacillati</taxon>
        <taxon>Bacillota</taxon>
        <taxon>Bacilli</taxon>
        <taxon>Bacillales</taxon>
        <taxon>Bacillaceae</taxon>
        <taxon>Alkalicoccus</taxon>
    </lineage>
</organism>
<keyword evidence="2" id="KW-1185">Reference proteome</keyword>
<dbReference type="Proteomes" id="UP000198778">
    <property type="component" value="Unassembled WGS sequence"/>
</dbReference>
<proteinExistence type="predicted"/>
<protein>
    <submittedName>
        <fullName evidence="1">Uncharacterized protein</fullName>
    </submittedName>
</protein>
<reference evidence="2" key="1">
    <citation type="submission" date="2016-10" db="EMBL/GenBank/DDBJ databases">
        <authorList>
            <person name="Varghese N."/>
            <person name="Submissions S."/>
        </authorList>
    </citation>
    <scope>NUCLEOTIDE SEQUENCE [LARGE SCALE GENOMIC DNA]</scope>
    <source>
        <strain evidence="2">CGMCC 1.10369</strain>
    </source>
</reference>
<dbReference type="EMBL" id="FNIL01000005">
    <property type="protein sequence ID" value="SDN98644.1"/>
    <property type="molecule type" value="Genomic_DNA"/>
</dbReference>
<gene>
    <name evidence="1" type="ORF">SAMN04488053_105110</name>
</gene>
<name>A0A1H0FVM2_9BACI</name>